<evidence type="ECO:0000313" key="2">
    <source>
        <dbReference type="Proteomes" id="UP001597351"/>
    </source>
</evidence>
<dbReference type="Proteomes" id="UP001597351">
    <property type="component" value="Unassembled WGS sequence"/>
</dbReference>
<dbReference type="EMBL" id="JBHUGD010000001">
    <property type="protein sequence ID" value="MFD1945799.1"/>
    <property type="molecule type" value="Genomic_DNA"/>
</dbReference>
<accession>A0ABW4TJJ7</accession>
<dbReference type="InterPro" id="IPR025447">
    <property type="entry name" value="DUF4192"/>
</dbReference>
<dbReference type="RefSeq" id="WP_343915293.1">
    <property type="nucleotide sequence ID" value="NZ_BAAAJT010000002.1"/>
</dbReference>
<name>A0ABW4TJJ7_9ACTN</name>
<gene>
    <name evidence="1" type="ORF">ACFSDE_03270</name>
</gene>
<organism evidence="1 2">
    <name type="scientific">Nocardioides aestuarii</name>
    <dbReference type="NCBI Taxonomy" id="252231"/>
    <lineage>
        <taxon>Bacteria</taxon>
        <taxon>Bacillati</taxon>
        <taxon>Actinomycetota</taxon>
        <taxon>Actinomycetes</taxon>
        <taxon>Propionibacteriales</taxon>
        <taxon>Nocardioidaceae</taxon>
        <taxon>Nocardioides</taxon>
    </lineage>
</organism>
<sequence length="319" mass="33289">MTSLSLPPTTLTARSPEDLLAVARVVLGFDPDDSVVMLTFGGPGPFHARVDLPPPRCAADELALLADTLLRPALRHRVEATVLLVFGDDDRTARRAVRAVTRSLEGAGIACLEAIRAHAGRWHPLHGRLRGAGSAGVTYDVTAHPFVVDAVLRGRVIHGSRAELAATLDADPELSAAVTRCRPAAAASPEWAAATARHHALAGTVPPAPEAARLLEAVAEQSVRDAVWGDVERGEARHHVELWSALVRRAPDDLVAHAAAVLAFVAWLSGDGALAWCGVDRARAACPDHSLAALVASALEGAVPPSSWDDVGAGVDPAS</sequence>
<reference evidence="2" key="1">
    <citation type="journal article" date="2019" name="Int. J. Syst. Evol. Microbiol.">
        <title>The Global Catalogue of Microorganisms (GCM) 10K type strain sequencing project: providing services to taxonomists for standard genome sequencing and annotation.</title>
        <authorList>
            <consortium name="The Broad Institute Genomics Platform"/>
            <consortium name="The Broad Institute Genome Sequencing Center for Infectious Disease"/>
            <person name="Wu L."/>
            <person name="Ma J."/>
        </authorList>
    </citation>
    <scope>NUCLEOTIDE SEQUENCE [LARGE SCALE GENOMIC DNA]</scope>
    <source>
        <strain evidence="2">CGMCC 1.12477</strain>
    </source>
</reference>
<comment type="caution">
    <text evidence="1">The sequence shown here is derived from an EMBL/GenBank/DDBJ whole genome shotgun (WGS) entry which is preliminary data.</text>
</comment>
<keyword evidence="2" id="KW-1185">Reference proteome</keyword>
<evidence type="ECO:0000313" key="1">
    <source>
        <dbReference type="EMBL" id="MFD1945799.1"/>
    </source>
</evidence>
<dbReference type="Pfam" id="PF13830">
    <property type="entry name" value="DUF4192"/>
    <property type="match status" value="1"/>
</dbReference>
<proteinExistence type="predicted"/>
<protein>
    <submittedName>
        <fullName evidence="1">DUF4192 domain-containing protein</fullName>
    </submittedName>
</protein>